<evidence type="ECO:0000313" key="1">
    <source>
        <dbReference type="EMBL" id="MBP2359198.1"/>
    </source>
</evidence>
<evidence type="ECO:0000313" key="2">
    <source>
        <dbReference type="Proteomes" id="UP001519311"/>
    </source>
</evidence>
<dbReference type="RefSeq" id="WP_209469776.1">
    <property type="nucleotide sequence ID" value="NZ_BMWJ01000001.1"/>
</dbReference>
<dbReference type="Proteomes" id="UP001519311">
    <property type="component" value="Unassembled WGS sequence"/>
</dbReference>
<accession>A0ABS4V5V6</accession>
<sequence>MDEETHHPAKPAVEQVTCARCGATADGDIAPPTWICSVEDGRSQYFCDACSRTHLGAIESRLDSAWW</sequence>
<gene>
    <name evidence="1" type="ORF">JOF59_001598</name>
</gene>
<dbReference type="EMBL" id="JAGINS010000001">
    <property type="protein sequence ID" value="MBP2359198.1"/>
    <property type="molecule type" value="Genomic_DNA"/>
</dbReference>
<name>A0ABS4V5V6_9ACTN</name>
<evidence type="ECO:0008006" key="3">
    <source>
        <dbReference type="Google" id="ProtNLM"/>
    </source>
</evidence>
<proteinExistence type="predicted"/>
<keyword evidence="2" id="KW-1185">Reference proteome</keyword>
<protein>
    <recommendedName>
        <fullName evidence="3">Small CPxCG-related zinc finger protein</fullName>
    </recommendedName>
</protein>
<organism evidence="1 2">
    <name type="scientific">Streptomyces clavifer</name>
    <dbReference type="NCBI Taxonomy" id="68188"/>
    <lineage>
        <taxon>Bacteria</taxon>
        <taxon>Bacillati</taxon>
        <taxon>Actinomycetota</taxon>
        <taxon>Actinomycetes</taxon>
        <taxon>Kitasatosporales</taxon>
        <taxon>Streptomycetaceae</taxon>
        <taxon>Streptomyces</taxon>
    </lineage>
</organism>
<reference evidence="1 2" key="1">
    <citation type="submission" date="2021-03" db="EMBL/GenBank/DDBJ databases">
        <title>Sequencing the genomes of 1000 actinobacteria strains.</title>
        <authorList>
            <person name="Klenk H.-P."/>
        </authorList>
    </citation>
    <scope>NUCLEOTIDE SEQUENCE [LARGE SCALE GENOMIC DNA]</scope>
    <source>
        <strain evidence="1 2">DSM 40843</strain>
    </source>
</reference>
<comment type="caution">
    <text evidence="1">The sequence shown here is derived from an EMBL/GenBank/DDBJ whole genome shotgun (WGS) entry which is preliminary data.</text>
</comment>